<feature type="transmembrane region" description="Helical" evidence="1">
    <location>
        <begin position="6"/>
        <end position="29"/>
    </location>
</feature>
<feature type="transmembrane region" description="Helical" evidence="1">
    <location>
        <begin position="69"/>
        <end position="89"/>
    </location>
</feature>
<evidence type="ECO:0000313" key="2">
    <source>
        <dbReference type="EMBL" id="KKW29060.1"/>
    </source>
</evidence>
<gene>
    <name evidence="2" type="ORF">UY72_C0055G0002</name>
</gene>
<accession>A0A0G1XDV2</accession>
<keyword evidence="1" id="KW-0812">Transmembrane</keyword>
<reference evidence="2 3" key="1">
    <citation type="journal article" date="2015" name="Nature">
        <title>rRNA introns, odd ribosomes, and small enigmatic genomes across a large radiation of phyla.</title>
        <authorList>
            <person name="Brown C.T."/>
            <person name="Hug L.A."/>
            <person name="Thomas B.C."/>
            <person name="Sharon I."/>
            <person name="Castelle C.J."/>
            <person name="Singh A."/>
            <person name="Wilkins M.J."/>
            <person name="Williams K.H."/>
            <person name="Banfield J.F."/>
        </authorList>
    </citation>
    <scope>NUCLEOTIDE SEQUENCE [LARGE SCALE GENOMIC DNA]</scope>
</reference>
<sequence>MRARFFIFGTAFVVAIVMLLVMVFGLLFLTEGSVMAFSPTWYGAVFSAMFFPGYWTAKSLYLLSPEPAPMAMMVMMAISSWIIWSAIVVEGMRVWRLLVRKTN</sequence>
<organism evidence="2 3">
    <name type="scientific">Candidatus Uhrbacteria bacterium GW2011_GWD2_52_7</name>
    <dbReference type="NCBI Taxonomy" id="1618989"/>
    <lineage>
        <taxon>Bacteria</taxon>
        <taxon>Candidatus Uhriibacteriota</taxon>
    </lineage>
</organism>
<dbReference type="Proteomes" id="UP000034846">
    <property type="component" value="Unassembled WGS sequence"/>
</dbReference>
<keyword evidence="1" id="KW-1133">Transmembrane helix</keyword>
<dbReference type="EMBL" id="LCRD01000055">
    <property type="protein sequence ID" value="KKW29060.1"/>
    <property type="molecule type" value="Genomic_DNA"/>
</dbReference>
<evidence type="ECO:0000313" key="3">
    <source>
        <dbReference type="Proteomes" id="UP000034846"/>
    </source>
</evidence>
<protein>
    <submittedName>
        <fullName evidence="2">Uncharacterized protein</fullName>
    </submittedName>
</protein>
<evidence type="ECO:0000256" key="1">
    <source>
        <dbReference type="SAM" id="Phobius"/>
    </source>
</evidence>
<proteinExistence type="predicted"/>
<feature type="transmembrane region" description="Helical" evidence="1">
    <location>
        <begin position="41"/>
        <end position="57"/>
    </location>
</feature>
<dbReference type="AlphaFoldDB" id="A0A0G1XDV2"/>
<name>A0A0G1XDV2_9BACT</name>
<keyword evidence="1" id="KW-0472">Membrane</keyword>
<comment type="caution">
    <text evidence="2">The sequence shown here is derived from an EMBL/GenBank/DDBJ whole genome shotgun (WGS) entry which is preliminary data.</text>
</comment>